<keyword evidence="5 6" id="KW-0472">Membrane</keyword>
<proteinExistence type="predicted"/>
<evidence type="ECO:0000256" key="4">
    <source>
        <dbReference type="ARBA" id="ARBA00022989"/>
    </source>
</evidence>
<feature type="transmembrane region" description="Helical" evidence="6">
    <location>
        <begin position="176"/>
        <end position="196"/>
    </location>
</feature>
<dbReference type="GO" id="GO:0005886">
    <property type="term" value="C:plasma membrane"/>
    <property type="evidence" value="ECO:0007669"/>
    <property type="project" value="UniProtKB-SubCell"/>
</dbReference>
<dbReference type="GO" id="GO:0015171">
    <property type="term" value="F:amino acid transmembrane transporter activity"/>
    <property type="evidence" value="ECO:0007669"/>
    <property type="project" value="TreeGrafter"/>
</dbReference>
<protein>
    <submittedName>
        <fullName evidence="7">Leucine efflux protein</fullName>
    </submittedName>
</protein>
<name>A0A1Y5TS99_9RHOB</name>
<gene>
    <name evidence="7" type="primary">leuE</name>
    <name evidence="7" type="ORF">PAM7971_03637</name>
</gene>
<organism evidence="7 8">
    <name type="scientific">Pacificibacter marinus</name>
    <dbReference type="NCBI Taxonomy" id="658057"/>
    <lineage>
        <taxon>Bacteria</taxon>
        <taxon>Pseudomonadati</taxon>
        <taxon>Pseudomonadota</taxon>
        <taxon>Alphaproteobacteria</taxon>
        <taxon>Rhodobacterales</taxon>
        <taxon>Roseobacteraceae</taxon>
        <taxon>Pacificibacter</taxon>
    </lineage>
</organism>
<dbReference type="PANTHER" id="PTHR30086:SF20">
    <property type="entry name" value="ARGININE EXPORTER PROTEIN ARGO-RELATED"/>
    <property type="match status" value="1"/>
</dbReference>
<dbReference type="AlphaFoldDB" id="A0A1Y5TS99"/>
<evidence type="ECO:0000256" key="1">
    <source>
        <dbReference type="ARBA" id="ARBA00004651"/>
    </source>
</evidence>
<comment type="subcellular location">
    <subcellularLocation>
        <location evidence="1">Cell membrane</location>
        <topology evidence="1">Multi-pass membrane protein</topology>
    </subcellularLocation>
</comment>
<dbReference type="STRING" id="658057.SAMN04488032_11819"/>
<keyword evidence="4 6" id="KW-1133">Transmembrane helix</keyword>
<feature type="transmembrane region" description="Helical" evidence="6">
    <location>
        <begin position="142"/>
        <end position="164"/>
    </location>
</feature>
<dbReference type="EMBL" id="FWFW01000017">
    <property type="protein sequence ID" value="SLN68439.1"/>
    <property type="molecule type" value="Genomic_DNA"/>
</dbReference>
<evidence type="ECO:0000256" key="2">
    <source>
        <dbReference type="ARBA" id="ARBA00022475"/>
    </source>
</evidence>
<dbReference type="InterPro" id="IPR001123">
    <property type="entry name" value="LeuE-type"/>
</dbReference>
<feature type="transmembrane region" description="Helical" evidence="6">
    <location>
        <begin position="68"/>
        <end position="87"/>
    </location>
</feature>
<keyword evidence="3 6" id="KW-0812">Transmembrane</keyword>
<evidence type="ECO:0000256" key="5">
    <source>
        <dbReference type="ARBA" id="ARBA00023136"/>
    </source>
</evidence>
<accession>A0A1Y5TS99</accession>
<evidence type="ECO:0000256" key="6">
    <source>
        <dbReference type="SAM" id="Phobius"/>
    </source>
</evidence>
<feature type="transmembrane region" description="Helical" evidence="6">
    <location>
        <begin position="37"/>
        <end position="61"/>
    </location>
</feature>
<sequence>MLIFMAAVFFLIVTPGPGVLSTAGVGAAYGFKAGLRYVLGLFIGTNLVALTAITGIAAVVLSVPVVRTVLMVLSVAYLTYLAAKIAFAGSKMAFIEARSAPGIKQGLLLQAINPKAYSVNIALFSGFAFAPENLIAEAGLKLVIIALIWAPIHLGWLYFGVAVHRLDLAERTQRKINYAMALSMMLVVGLAVFSMIRGV</sequence>
<dbReference type="OrthoDB" id="7724143at2"/>
<dbReference type="Pfam" id="PF01810">
    <property type="entry name" value="LysE"/>
    <property type="match status" value="1"/>
</dbReference>
<evidence type="ECO:0000256" key="3">
    <source>
        <dbReference type="ARBA" id="ARBA00022692"/>
    </source>
</evidence>
<keyword evidence="8" id="KW-1185">Reference proteome</keyword>
<reference evidence="7 8" key="1">
    <citation type="submission" date="2017-03" db="EMBL/GenBank/DDBJ databases">
        <authorList>
            <person name="Afonso C.L."/>
            <person name="Miller P.J."/>
            <person name="Scott M.A."/>
            <person name="Spackman E."/>
            <person name="Goraichik I."/>
            <person name="Dimitrov K.M."/>
            <person name="Suarez D.L."/>
            <person name="Swayne D.E."/>
        </authorList>
    </citation>
    <scope>NUCLEOTIDE SEQUENCE [LARGE SCALE GENOMIC DNA]</scope>
    <source>
        <strain evidence="7 8">CECT 7971</strain>
    </source>
</reference>
<evidence type="ECO:0000313" key="7">
    <source>
        <dbReference type="EMBL" id="SLN68439.1"/>
    </source>
</evidence>
<dbReference type="Proteomes" id="UP000193307">
    <property type="component" value="Unassembled WGS sequence"/>
</dbReference>
<evidence type="ECO:0000313" key="8">
    <source>
        <dbReference type="Proteomes" id="UP000193307"/>
    </source>
</evidence>
<keyword evidence="2" id="KW-1003">Cell membrane</keyword>
<dbReference type="PANTHER" id="PTHR30086">
    <property type="entry name" value="ARGININE EXPORTER PROTEIN ARGO"/>
    <property type="match status" value="1"/>
</dbReference>
<dbReference type="RefSeq" id="WP_085850705.1">
    <property type="nucleotide sequence ID" value="NZ_FNZV01000018.1"/>
</dbReference>